<dbReference type="OrthoDB" id="9941526at2759"/>
<evidence type="ECO:0000313" key="3">
    <source>
        <dbReference type="RefSeq" id="XP_055361211.1"/>
    </source>
</evidence>
<organism evidence="2 3">
    <name type="scientific">Betta splendens</name>
    <name type="common">Siamese fighting fish</name>
    <dbReference type="NCBI Taxonomy" id="158456"/>
    <lineage>
        <taxon>Eukaryota</taxon>
        <taxon>Metazoa</taxon>
        <taxon>Chordata</taxon>
        <taxon>Craniata</taxon>
        <taxon>Vertebrata</taxon>
        <taxon>Euteleostomi</taxon>
        <taxon>Actinopterygii</taxon>
        <taxon>Neopterygii</taxon>
        <taxon>Teleostei</taxon>
        <taxon>Neoteleostei</taxon>
        <taxon>Acanthomorphata</taxon>
        <taxon>Anabantaria</taxon>
        <taxon>Anabantiformes</taxon>
        <taxon>Anabantoidei</taxon>
        <taxon>Osphronemidae</taxon>
        <taxon>Betta</taxon>
    </lineage>
</organism>
<dbReference type="CTD" id="375316"/>
<sequence length="639" mass="70325">MIVLFQTMWHGCPWGSVYGGADPVPFYANGYVFALVPAPRMPLRHNALTLSPNPGLRCPDDVIKKKVSVSTEETRRLLLDRRLFDLVDAHPYLELTDPKLLGWYLGLSAEDRTIIQADGGLQNFLLRHPALELTPHHVYVKARRAHKAPRSILPRQNLSTNGMSPTVQELNVYSNNMWKNSAVSDPTNRQDGSQKQPCEDPGIPGSFCLDTVLERCRPSRKSEHRSFRLVTQDQTPNFSEVHPSQSEWSTIKNTSLTELSSSDYLRTTENGTKKEIQDCQVYNEGTINTANVGSSQGRDICTILDEDKSILVCVTSDDQKTYSGTVSPNGETLAPRSELLDGGQSLNNSCSEEKGPFPLPRVSCDTESAQCVSAFTQTNDPVSSDKQINTEICMADVDYVAVEFLRLKKTEEKVKNKCDCMQRAQQAELSLLSLQYRMCRQHCWSLHCAAAGGNQGSADGKQHCPVDPPADISAVLNKLESDYNELSGRILEGVPLEQLKPLSVNCGKITPAPYIPAQVIASMQGSVPQPPQDLQRNRTPTNDSQRETKEVTQQNSSAKRAVPVVPQASGALCDAQTLADTQTASTTLMTELTRCHLDLEAGELGSPGGTEAMCQVMKDQSFGAWNVVLTLILLHVEIV</sequence>
<evidence type="ECO:0000256" key="1">
    <source>
        <dbReference type="SAM" id="MobiDB-lite"/>
    </source>
</evidence>
<name>A0A9W2XHS8_BETSP</name>
<gene>
    <name evidence="3" type="primary">rbm44</name>
</gene>
<accession>A0A9W2XHS8</accession>
<dbReference type="Proteomes" id="UP000515150">
    <property type="component" value="Chromosome 21"/>
</dbReference>
<evidence type="ECO:0000313" key="2">
    <source>
        <dbReference type="Proteomes" id="UP000515150"/>
    </source>
</evidence>
<keyword evidence="2" id="KW-1185">Reference proteome</keyword>
<feature type="region of interest" description="Disordered" evidence="1">
    <location>
        <begin position="179"/>
        <end position="202"/>
    </location>
</feature>
<dbReference type="GeneID" id="114847817"/>
<feature type="compositionally biased region" description="Polar residues" evidence="1">
    <location>
        <begin position="179"/>
        <end position="196"/>
    </location>
</feature>
<proteinExistence type="predicted"/>
<feature type="region of interest" description="Disordered" evidence="1">
    <location>
        <begin position="525"/>
        <end position="561"/>
    </location>
</feature>
<dbReference type="RefSeq" id="XP_055361211.1">
    <property type="nucleotide sequence ID" value="XM_055505236.1"/>
</dbReference>
<dbReference type="AlphaFoldDB" id="A0A9W2XHS8"/>
<protein>
    <submittedName>
        <fullName evidence="3">RNA-binding protein 44 isoform X1</fullName>
    </submittedName>
</protein>
<reference evidence="3" key="1">
    <citation type="submission" date="2025-08" db="UniProtKB">
        <authorList>
            <consortium name="RefSeq"/>
        </authorList>
    </citation>
    <scope>IDENTIFICATION</scope>
</reference>
<feature type="compositionally biased region" description="Polar residues" evidence="1">
    <location>
        <begin position="525"/>
        <end position="543"/>
    </location>
</feature>